<protein>
    <recommendedName>
        <fullName evidence="7">EF-hand domain-containing protein</fullName>
    </recommendedName>
</protein>
<keyword evidence="3" id="KW-0479">Metal-binding</keyword>
<dbReference type="InterPro" id="IPR051426">
    <property type="entry name" value="Peflin/Sorcin_CaBP"/>
</dbReference>
<comment type="subcellular location">
    <subcellularLocation>
        <location evidence="1">Cytoplasm</location>
    </subcellularLocation>
</comment>
<evidence type="ECO:0000313" key="9">
    <source>
        <dbReference type="Proteomes" id="UP000327013"/>
    </source>
</evidence>
<evidence type="ECO:0000256" key="1">
    <source>
        <dbReference type="ARBA" id="ARBA00004496"/>
    </source>
</evidence>
<feature type="domain" description="EF-hand" evidence="7">
    <location>
        <begin position="353"/>
        <end position="388"/>
    </location>
</feature>
<dbReference type="Proteomes" id="UP000327013">
    <property type="component" value="Unassembled WGS sequence"/>
</dbReference>
<keyword evidence="2" id="KW-0963">Cytoplasm</keyword>
<evidence type="ECO:0000259" key="7">
    <source>
        <dbReference type="PROSITE" id="PS50222"/>
    </source>
</evidence>
<dbReference type="PROSITE" id="PS00018">
    <property type="entry name" value="EF_HAND_1"/>
    <property type="match status" value="2"/>
</dbReference>
<dbReference type="PROSITE" id="PS50222">
    <property type="entry name" value="EF_HAND_2"/>
    <property type="match status" value="3"/>
</dbReference>
<dbReference type="InterPro" id="IPR018247">
    <property type="entry name" value="EF_Hand_1_Ca_BS"/>
</dbReference>
<dbReference type="Gene3D" id="1.10.238.10">
    <property type="entry name" value="EF-hand"/>
    <property type="match status" value="1"/>
</dbReference>
<dbReference type="GO" id="GO:0005737">
    <property type="term" value="C:cytoplasm"/>
    <property type="evidence" value="ECO:0007669"/>
    <property type="project" value="UniProtKB-SubCell"/>
</dbReference>
<keyword evidence="4" id="KW-0677">Repeat</keyword>
<dbReference type="InterPro" id="IPR002048">
    <property type="entry name" value="EF_hand_dom"/>
</dbReference>
<feature type="domain" description="EF-hand" evidence="7">
    <location>
        <begin position="419"/>
        <end position="443"/>
    </location>
</feature>
<dbReference type="AlphaFoldDB" id="A0A5N6L2E8"/>
<reference evidence="8 9" key="1">
    <citation type="submission" date="2019-06" db="EMBL/GenBank/DDBJ databases">
        <title>A chromosomal-level reference genome of Carpinus fangiana (Coryloideae, Betulaceae).</title>
        <authorList>
            <person name="Yang X."/>
            <person name="Wang Z."/>
            <person name="Zhang L."/>
            <person name="Hao G."/>
            <person name="Liu J."/>
            <person name="Yang Y."/>
        </authorList>
    </citation>
    <scope>NUCLEOTIDE SEQUENCE [LARGE SCALE GENOMIC DNA]</scope>
    <source>
        <strain evidence="8">Cfa_2016G</strain>
        <tissue evidence="8">Leaf</tissue>
    </source>
</reference>
<accession>A0A5N6L2E8</accession>
<evidence type="ECO:0000256" key="4">
    <source>
        <dbReference type="ARBA" id="ARBA00022737"/>
    </source>
</evidence>
<evidence type="ECO:0000256" key="5">
    <source>
        <dbReference type="ARBA" id="ARBA00022837"/>
    </source>
</evidence>
<proteinExistence type="predicted"/>
<dbReference type="GO" id="GO:0005509">
    <property type="term" value="F:calcium ion binding"/>
    <property type="evidence" value="ECO:0007669"/>
    <property type="project" value="InterPro"/>
</dbReference>
<evidence type="ECO:0000256" key="6">
    <source>
        <dbReference type="SAM" id="MobiDB-lite"/>
    </source>
</evidence>
<feature type="region of interest" description="Disordered" evidence="6">
    <location>
        <begin position="1"/>
        <end position="49"/>
    </location>
</feature>
<feature type="compositionally biased region" description="Low complexity" evidence="6">
    <location>
        <begin position="201"/>
        <end position="225"/>
    </location>
</feature>
<dbReference type="PANTHER" id="PTHR46212">
    <property type="entry name" value="PEFLIN"/>
    <property type="match status" value="1"/>
</dbReference>
<feature type="compositionally biased region" description="Low complexity" evidence="6">
    <location>
        <begin position="162"/>
        <end position="179"/>
    </location>
</feature>
<organism evidence="8 9">
    <name type="scientific">Carpinus fangiana</name>
    <dbReference type="NCBI Taxonomy" id="176857"/>
    <lineage>
        <taxon>Eukaryota</taxon>
        <taxon>Viridiplantae</taxon>
        <taxon>Streptophyta</taxon>
        <taxon>Embryophyta</taxon>
        <taxon>Tracheophyta</taxon>
        <taxon>Spermatophyta</taxon>
        <taxon>Magnoliopsida</taxon>
        <taxon>eudicotyledons</taxon>
        <taxon>Gunneridae</taxon>
        <taxon>Pentapetalae</taxon>
        <taxon>rosids</taxon>
        <taxon>fabids</taxon>
        <taxon>Fagales</taxon>
        <taxon>Betulaceae</taxon>
        <taxon>Carpinus</taxon>
    </lineage>
</organism>
<feature type="domain" description="EF-hand" evidence="7">
    <location>
        <begin position="286"/>
        <end position="321"/>
    </location>
</feature>
<name>A0A5N6L2E8_9ROSI</name>
<keyword evidence="9" id="KW-1185">Reference proteome</keyword>
<dbReference type="GO" id="GO:0048306">
    <property type="term" value="F:calcium-dependent protein binding"/>
    <property type="evidence" value="ECO:0007669"/>
    <property type="project" value="UniProtKB-ARBA"/>
</dbReference>
<dbReference type="CDD" id="cd16180">
    <property type="entry name" value="EFh_PEF_Group_I"/>
    <property type="match status" value="1"/>
</dbReference>
<feature type="compositionally biased region" description="Basic and acidic residues" evidence="6">
    <location>
        <begin position="226"/>
        <end position="247"/>
    </location>
</feature>
<evidence type="ECO:0000313" key="8">
    <source>
        <dbReference type="EMBL" id="KAB8596115.1"/>
    </source>
</evidence>
<dbReference type="Pfam" id="PF13202">
    <property type="entry name" value="EF-hand_5"/>
    <property type="match status" value="1"/>
</dbReference>
<comment type="caution">
    <text evidence="8">The sequence shown here is derived from an EMBL/GenBank/DDBJ whole genome shotgun (WGS) entry which is preliminary data.</text>
</comment>
<dbReference type="PANTHER" id="PTHR46212:SF3">
    <property type="entry name" value="GH27120P"/>
    <property type="match status" value="1"/>
</dbReference>
<dbReference type="SMART" id="SM00054">
    <property type="entry name" value="EFh"/>
    <property type="match status" value="4"/>
</dbReference>
<feature type="compositionally biased region" description="Polar residues" evidence="6">
    <location>
        <begin position="248"/>
        <end position="259"/>
    </location>
</feature>
<evidence type="ECO:0000256" key="2">
    <source>
        <dbReference type="ARBA" id="ARBA00022490"/>
    </source>
</evidence>
<dbReference type="OrthoDB" id="186625at2759"/>
<dbReference type="Pfam" id="PF13499">
    <property type="entry name" value="EF-hand_7"/>
    <property type="match status" value="2"/>
</dbReference>
<keyword evidence="5" id="KW-0106">Calcium</keyword>
<dbReference type="InterPro" id="IPR011992">
    <property type="entry name" value="EF-hand-dom_pair"/>
</dbReference>
<dbReference type="SUPFAM" id="SSF47473">
    <property type="entry name" value="EF-hand"/>
    <property type="match status" value="1"/>
</dbReference>
<feature type="region of interest" description="Disordered" evidence="6">
    <location>
        <begin position="156"/>
        <end position="288"/>
    </location>
</feature>
<dbReference type="EMBL" id="VIBQ01000070">
    <property type="protein sequence ID" value="KAB8596115.1"/>
    <property type="molecule type" value="Genomic_DNA"/>
</dbReference>
<evidence type="ECO:0000256" key="3">
    <source>
        <dbReference type="ARBA" id="ARBA00022723"/>
    </source>
</evidence>
<gene>
    <name evidence="8" type="ORF">FH972_025824</name>
</gene>
<sequence length="443" mass="48781">MELSRPGARAAGPDFRCPEIAKDGGTMAPCKIPQNIRGGDDGNLRPRSGTPGEYRKILFAADLVAVTAATRSSKIEEKTNAVWCADWETTSPTGSPPHSPLGEPSKSPVSLHVVAALAAAAAQQAAAILRIPFNVRLSYIPTGRDHEAYFARHAEPEEAAQRLSSPRTSSFPRPSDPYASKPPPPPPSSGSSTRDDRYGGRTTSPQQSYQSSSSSSRPTGGPSRGSYDDYDRRRPARDSRDDPREVQQRQGSYGSSSTAARHDRPPPSADPYSRTPAPPAAPRPGSEKEGLWKLFRAVDKDSSGHLSEEELSTALINGDYSAFDPHTVKMMIRMFDVDRSGTIDFDEFCGLWGFLTEWRKLFDRFDVDRSGNISYDEFSDALVAFGYRLSHNYVKLLFNTYDVRGRGTLSFDLFVQACISLKRMTDVFKKYDSDRDGYITLSL</sequence>